<evidence type="ECO:0000313" key="3">
    <source>
        <dbReference type="EnsemblPlants" id="TraesCS7B02G493500.1"/>
    </source>
</evidence>
<dbReference type="STRING" id="4565.A0A3B6SR33"/>
<evidence type="ECO:0000259" key="2">
    <source>
        <dbReference type="Pfam" id="PF03107"/>
    </source>
</evidence>
<reference evidence="3" key="1">
    <citation type="submission" date="2018-08" db="EMBL/GenBank/DDBJ databases">
        <authorList>
            <person name="Rossello M."/>
        </authorList>
    </citation>
    <scope>NUCLEOTIDE SEQUENCE [LARGE SCALE GENOMIC DNA]</scope>
    <source>
        <strain evidence="3">cv. Chinese Spring</strain>
    </source>
</reference>
<evidence type="ECO:0000256" key="1">
    <source>
        <dbReference type="ARBA" id="ARBA00022737"/>
    </source>
</evidence>
<protein>
    <recommendedName>
        <fullName evidence="2">DC1 domain-containing protein</fullName>
    </recommendedName>
</protein>
<dbReference type="Pfam" id="PF03107">
    <property type="entry name" value="C1_2"/>
    <property type="match status" value="3"/>
</dbReference>
<feature type="domain" description="DC1" evidence="2">
    <location>
        <begin position="130"/>
        <end position="172"/>
    </location>
</feature>
<dbReference type="AlphaFoldDB" id="A0A3B6SR33"/>
<feature type="domain" description="DC1" evidence="2">
    <location>
        <begin position="19"/>
        <end position="61"/>
    </location>
</feature>
<dbReference type="Proteomes" id="UP000019116">
    <property type="component" value="Chromosome 7B"/>
</dbReference>
<evidence type="ECO:0000313" key="4">
    <source>
        <dbReference type="Proteomes" id="UP000019116"/>
    </source>
</evidence>
<dbReference type="PANTHER" id="PTHR47841">
    <property type="entry name" value="DIACYLGLYCEROL KINASE THETA-LIKE-RELATED"/>
    <property type="match status" value="1"/>
</dbReference>
<dbReference type="SUPFAM" id="SSF57889">
    <property type="entry name" value="Cysteine-rich domain"/>
    <property type="match status" value="2"/>
</dbReference>
<proteinExistence type="predicted"/>
<dbReference type="RefSeq" id="XP_044432932.1">
    <property type="nucleotide sequence ID" value="XM_044576997.1"/>
</dbReference>
<sequence>MAQWRQEDIVISHFSHPYPGHELVKRHYTGPFRCDMCCEDLSGAGYGCSAGCDFAIHDSCVGYSQTFSSPQHEAHPLVLIQTRQDAALLCDVCMGHCAPGSFLYRCPPCGFDMHPTCRRLPQVVRSARHTYPVHDLTLIVADGCCAACDKGVGRASYYHCTTCKVDLHVSCAATASNNNSAHEAEIALQAEIVRSRIAAQGRRAALDLLSPSYTVRRKYF</sequence>
<name>A0A3B6SR33_WHEAT</name>
<dbReference type="Gramene" id="TraesCS7B03G1333700.1">
    <property type="protein sequence ID" value="TraesCS7B03G1333700.1.CDS"/>
    <property type="gene ID" value="TraesCS7B03G1333700"/>
</dbReference>
<dbReference type="Gene3D" id="3.30.60.20">
    <property type="match status" value="1"/>
</dbReference>
<dbReference type="GeneID" id="123159166"/>
<dbReference type="OrthoDB" id="1906545at2759"/>
<dbReference type="EnsemblPlants" id="TraesCS7B02G493500.1">
    <property type="protein sequence ID" value="TraesCS7B02G493500.1"/>
    <property type="gene ID" value="TraesCS7B02G493500"/>
</dbReference>
<feature type="domain" description="DC1" evidence="2">
    <location>
        <begin position="71"/>
        <end position="117"/>
    </location>
</feature>
<dbReference type="Gramene" id="TraesCS7B02G493500.1">
    <property type="protein sequence ID" value="TraesCS7B02G493500.1"/>
    <property type="gene ID" value="TraesCS7B02G493500"/>
</dbReference>
<keyword evidence="4" id="KW-1185">Reference proteome</keyword>
<dbReference type="OMA" id="HITCDIC"/>
<dbReference type="Gramene" id="TraesLAC7B03G04212730.1">
    <property type="protein sequence ID" value="TraesLAC7B03G04212730.1"/>
    <property type="gene ID" value="TraesLAC7B03G04212730"/>
</dbReference>
<keyword evidence="1" id="KW-0677">Repeat</keyword>
<organism evidence="3">
    <name type="scientific">Triticum aestivum</name>
    <name type="common">Wheat</name>
    <dbReference type="NCBI Taxonomy" id="4565"/>
    <lineage>
        <taxon>Eukaryota</taxon>
        <taxon>Viridiplantae</taxon>
        <taxon>Streptophyta</taxon>
        <taxon>Embryophyta</taxon>
        <taxon>Tracheophyta</taxon>
        <taxon>Spermatophyta</taxon>
        <taxon>Magnoliopsida</taxon>
        <taxon>Liliopsida</taxon>
        <taxon>Poales</taxon>
        <taxon>Poaceae</taxon>
        <taxon>BOP clade</taxon>
        <taxon>Pooideae</taxon>
        <taxon>Triticodae</taxon>
        <taxon>Triticeae</taxon>
        <taxon>Triticinae</taxon>
        <taxon>Triticum</taxon>
    </lineage>
</organism>
<dbReference type="InterPro" id="IPR004146">
    <property type="entry name" value="DC1"/>
</dbReference>
<accession>A0A3B6SR33</accession>
<dbReference type="PANTHER" id="PTHR47841:SF7">
    <property type="entry name" value="CYSTEINE_HISTIDINE-RICH C1 DOMAIN PROTEIN"/>
    <property type="match status" value="1"/>
</dbReference>
<dbReference type="InterPro" id="IPR046349">
    <property type="entry name" value="C1-like_sf"/>
</dbReference>
<gene>
    <name evidence="3" type="primary">LOC123159166</name>
</gene>
<reference evidence="3" key="2">
    <citation type="submission" date="2018-10" db="UniProtKB">
        <authorList>
            <consortium name="EnsemblPlants"/>
        </authorList>
    </citation>
    <scope>IDENTIFICATION</scope>
</reference>